<feature type="region of interest" description="Disordered" evidence="1">
    <location>
        <begin position="141"/>
        <end position="160"/>
    </location>
</feature>
<feature type="region of interest" description="Disordered" evidence="1">
    <location>
        <begin position="109"/>
        <end position="131"/>
    </location>
</feature>
<keyword evidence="2" id="KW-0812">Transmembrane</keyword>
<evidence type="ECO:0000256" key="1">
    <source>
        <dbReference type="SAM" id="MobiDB-lite"/>
    </source>
</evidence>
<protein>
    <submittedName>
        <fullName evidence="3">Uncharacterized protein</fullName>
    </submittedName>
</protein>
<dbReference type="AlphaFoldDB" id="A0A9P6QBA1"/>
<accession>A0A9P6QBA1</accession>
<keyword evidence="2" id="KW-1133">Transmembrane helix</keyword>
<gene>
    <name evidence="3" type="ORF">DFQ27_001041</name>
</gene>
<keyword evidence="4" id="KW-1185">Reference proteome</keyword>
<evidence type="ECO:0000313" key="4">
    <source>
        <dbReference type="Proteomes" id="UP000807716"/>
    </source>
</evidence>
<feature type="compositionally biased region" description="Basic and acidic residues" evidence="1">
    <location>
        <begin position="110"/>
        <end position="124"/>
    </location>
</feature>
<name>A0A9P6QBA1_9FUNG</name>
<evidence type="ECO:0000313" key="3">
    <source>
        <dbReference type="EMBL" id="KAG0264769.1"/>
    </source>
</evidence>
<reference evidence="3" key="1">
    <citation type="journal article" date="2020" name="Fungal Divers.">
        <title>Resolving the Mortierellaceae phylogeny through synthesis of multi-gene phylogenetics and phylogenomics.</title>
        <authorList>
            <person name="Vandepol N."/>
            <person name="Liber J."/>
            <person name="Desiro A."/>
            <person name="Na H."/>
            <person name="Kennedy M."/>
            <person name="Barry K."/>
            <person name="Grigoriev I.V."/>
            <person name="Miller A.N."/>
            <person name="O'Donnell K."/>
            <person name="Stajich J.E."/>
            <person name="Bonito G."/>
        </authorList>
    </citation>
    <scope>NUCLEOTIDE SEQUENCE</scope>
    <source>
        <strain evidence="3">BC1065</strain>
    </source>
</reference>
<comment type="caution">
    <text evidence="3">The sequence shown here is derived from an EMBL/GenBank/DDBJ whole genome shotgun (WGS) entry which is preliminary data.</text>
</comment>
<feature type="transmembrane region" description="Helical" evidence="2">
    <location>
        <begin position="41"/>
        <end position="61"/>
    </location>
</feature>
<dbReference type="EMBL" id="JAAAJB010000131">
    <property type="protein sequence ID" value="KAG0264769.1"/>
    <property type="molecule type" value="Genomic_DNA"/>
</dbReference>
<sequence length="356" mass="40259">MAIGVLLQGWTTVVLLLLNVSVNIAKFGIGYPKVGNVDKRLYHMAGASLFLWCWIGIGWRLRRVWMDRVWWTPLKSSGRPLPRIVERARRWRTRHPFWKIDVDDEDEDIGGDKTDKKHKSNEDNHVDEDLDVEVQRVRKGDADGEKAVADPQQLSSEQHHDVEKYGHVDEDLEDVAKAQSFVMKLVLVVGHGVTIVLPLVFIFGMVMFFMSELTLGLIPEYKSDSANPNAAGFDCDALKSDVLAQCEVDVMRSVAAVVASMWLIIDMGITNLQYGKMDAGDERVGEGDEEGDLHDKSLRNAPLQAPHHVYADDPGQKIEITSMSDVDLSPRRLWELRQEKEKMWAMQEPEAKTSPT</sequence>
<organism evidence="3 4">
    <name type="scientific">Actinomortierella ambigua</name>
    <dbReference type="NCBI Taxonomy" id="1343610"/>
    <lineage>
        <taxon>Eukaryota</taxon>
        <taxon>Fungi</taxon>
        <taxon>Fungi incertae sedis</taxon>
        <taxon>Mucoromycota</taxon>
        <taxon>Mortierellomycotina</taxon>
        <taxon>Mortierellomycetes</taxon>
        <taxon>Mortierellales</taxon>
        <taxon>Mortierellaceae</taxon>
        <taxon>Actinomortierella</taxon>
    </lineage>
</organism>
<evidence type="ECO:0000256" key="2">
    <source>
        <dbReference type="SAM" id="Phobius"/>
    </source>
</evidence>
<keyword evidence="2" id="KW-0472">Membrane</keyword>
<dbReference type="Proteomes" id="UP000807716">
    <property type="component" value="Unassembled WGS sequence"/>
</dbReference>
<proteinExistence type="predicted"/>
<dbReference type="OrthoDB" id="10567210at2759"/>
<feature type="transmembrane region" description="Helical" evidence="2">
    <location>
        <begin position="185"/>
        <end position="210"/>
    </location>
</feature>